<organism evidence="1 2">
    <name type="scientific">Aaosphaeria arxii CBS 175.79</name>
    <dbReference type="NCBI Taxonomy" id="1450172"/>
    <lineage>
        <taxon>Eukaryota</taxon>
        <taxon>Fungi</taxon>
        <taxon>Dikarya</taxon>
        <taxon>Ascomycota</taxon>
        <taxon>Pezizomycotina</taxon>
        <taxon>Dothideomycetes</taxon>
        <taxon>Pleosporomycetidae</taxon>
        <taxon>Pleosporales</taxon>
        <taxon>Pleosporales incertae sedis</taxon>
        <taxon>Aaosphaeria</taxon>
    </lineage>
</organism>
<sequence>MPNFEVQRCNEADMPRFFEILSLAFANDHEYVDSAGSERTLQLFHGDLYVNFLKVIDKDTGKMIAAAKWNLYEGGGVPPQPKLDGNYWENKEEKEFTQYMFHAFFASRQVEIEESGACLAALDMLMVDPAWQKQGAGRMLINVMGLIFQAVVEGSDRGRRLYATEGFDSPHYVCPVPEKFTTRRKQTYWWMKRPIQSKNSLNSMSDWIEPRCCNQR</sequence>
<proteinExistence type="predicted"/>
<dbReference type="Gene3D" id="3.40.630.30">
    <property type="match status" value="1"/>
</dbReference>
<dbReference type="RefSeq" id="XP_033380307.1">
    <property type="nucleotide sequence ID" value="XM_033530090.1"/>
</dbReference>
<evidence type="ECO:0000313" key="1">
    <source>
        <dbReference type="EMBL" id="KAF2011968.1"/>
    </source>
</evidence>
<dbReference type="GeneID" id="54287487"/>
<dbReference type="EMBL" id="ML978073">
    <property type="protein sequence ID" value="KAF2011968.1"/>
    <property type="molecule type" value="Genomic_DNA"/>
</dbReference>
<reference evidence="1" key="1">
    <citation type="journal article" date="2020" name="Stud. Mycol.">
        <title>101 Dothideomycetes genomes: a test case for predicting lifestyles and emergence of pathogens.</title>
        <authorList>
            <person name="Haridas S."/>
            <person name="Albert R."/>
            <person name="Binder M."/>
            <person name="Bloem J."/>
            <person name="Labutti K."/>
            <person name="Salamov A."/>
            <person name="Andreopoulos B."/>
            <person name="Baker S."/>
            <person name="Barry K."/>
            <person name="Bills G."/>
            <person name="Bluhm B."/>
            <person name="Cannon C."/>
            <person name="Castanera R."/>
            <person name="Culley D."/>
            <person name="Daum C."/>
            <person name="Ezra D."/>
            <person name="Gonzalez J."/>
            <person name="Henrissat B."/>
            <person name="Kuo A."/>
            <person name="Liang C."/>
            <person name="Lipzen A."/>
            <person name="Lutzoni F."/>
            <person name="Magnuson J."/>
            <person name="Mondo S."/>
            <person name="Nolan M."/>
            <person name="Ohm R."/>
            <person name="Pangilinan J."/>
            <person name="Park H.-J."/>
            <person name="Ramirez L."/>
            <person name="Alfaro M."/>
            <person name="Sun H."/>
            <person name="Tritt A."/>
            <person name="Yoshinaga Y."/>
            <person name="Zwiers L.-H."/>
            <person name="Turgeon B."/>
            <person name="Goodwin S."/>
            <person name="Spatafora J."/>
            <person name="Crous P."/>
            <person name="Grigoriev I."/>
        </authorList>
    </citation>
    <scope>NUCLEOTIDE SEQUENCE</scope>
    <source>
        <strain evidence="1">CBS 175.79</strain>
    </source>
</reference>
<dbReference type="PANTHER" id="PTHR42791">
    <property type="entry name" value="GNAT FAMILY ACETYLTRANSFERASE"/>
    <property type="match status" value="1"/>
</dbReference>
<accession>A0A6A5XFP6</accession>
<protein>
    <recommendedName>
        <fullName evidence="3">N-acetyltransferase domain-containing protein</fullName>
    </recommendedName>
</protein>
<evidence type="ECO:0000313" key="2">
    <source>
        <dbReference type="Proteomes" id="UP000799778"/>
    </source>
</evidence>
<gene>
    <name evidence="1" type="ORF">BU24DRAFT_435427</name>
</gene>
<dbReference type="Proteomes" id="UP000799778">
    <property type="component" value="Unassembled WGS sequence"/>
</dbReference>
<dbReference type="InterPro" id="IPR052523">
    <property type="entry name" value="Trichothecene_AcTrans"/>
</dbReference>
<name>A0A6A5XFP6_9PLEO</name>
<dbReference type="InterPro" id="IPR016181">
    <property type="entry name" value="Acyl_CoA_acyltransferase"/>
</dbReference>
<dbReference type="PANTHER" id="PTHR42791:SF14">
    <property type="entry name" value="N-ACETYLTRANSFERASE DOMAIN-CONTAINING PROTEIN"/>
    <property type="match status" value="1"/>
</dbReference>
<dbReference type="CDD" id="cd04301">
    <property type="entry name" value="NAT_SF"/>
    <property type="match status" value="1"/>
</dbReference>
<keyword evidence="2" id="KW-1185">Reference proteome</keyword>
<dbReference type="AlphaFoldDB" id="A0A6A5XFP6"/>
<dbReference type="SUPFAM" id="SSF55729">
    <property type="entry name" value="Acyl-CoA N-acyltransferases (Nat)"/>
    <property type="match status" value="1"/>
</dbReference>
<evidence type="ECO:0008006" key="3">
    <source>
        <dbReference type="Google" id="ProtNLM"/>
    </source>
</evidence>
<dbReference type="OrthoDB" id="4738875at2759"/>